<dbReference type="GO" id="GO:0031492">
    <property type="term" value="F:nucleosomal DNA binding"/>
    <property type="evidence" value="ECO:0000318"/>
    <property type="project" value="GO_Central"/>
</dbReference>
<dbReference type="STRING" id="4565.A0A3B6A2U4"/>
<dbReference type="Gramene" id="TraesCS1D03G1048400.1">
    <property type="protein sequence ID" value="TraesCS1D03G1048400.1.CDS"/>
    <property type="gene ID" value="TraesCS1D03G1048400"/>
</dbReference>
<evidence type="ECO:0000313" key="6">
    <source>
        <dbReference type="EnsemblPlants" id="TraesCS1D02G454600.1"/>
    </source>
</evidence>
<feature type="compositionally biased region" description="Acidic residues" evidence="5">
    <location>
        <begin position="151"/>
        <end position="184"/>
    </location>
</feature>
<dbReference type="InterPro" id="IPR017956">
    <property type="entry name" value="AT_hook_DNA-bd_motif"/>
</dbReference>
<dbReference type="GO" id="GO:0030261">
    <property type="term" value="P:chromosome condensation"/>
    <property type="evidence" value="ECO:0000318"/>
    <property type="project" value="GO_Central"/>
</dbReference>
<dbReference type="GO" id="GO:0000785">
    <property type="term" value="C:chromatin"/>
    <property type="evidence" value="ECO:0007669"/>
    <property type="project" value="InterPro"/>
</dbReference>
<dbReference type="SMART" id="SM00384">
    <property type="entry name" value="AT_hook"/>
    <property type="match status" value="8"/>
</dbReference>
<feature type="compositionally biased region" description="Low complexity" evidence="5">
    <location>
        <begin position="456"/>
        <end position="470"/>
    </location>
</feature>
<dbReference type="EnsemblPlants" id="TraesCS1D02G454600.1">
    <property type="protein sequence ID" value="TraesCS1D02G454600.1"/>
    <property type="gene ID" value="TraesCS1D02G454600"/>
</dbReference>
<organism evidence="6">
    <name type="scientific">Triticum aestivum</name>
    <name type="common">Wheat</name>
    <dbReference type="NCBI Taxonomy" id="4565"/>
    <lineage>
        <taxon>Eukaryota</taxon>
        <taxon>Viridiplantae</taxon>
        <taxon>Streptophyta</taxon>
        <taxon>Embryophyta</taxon>
        <taxon>Tracheophyta</taxon>
        <taxon>Spermatophyta</taxon>
        <taxon>Magnoliopsida</taxon>
        <taxon>Liliopsida</taxon>
        <taxon>Poales</taxon>
        <taxon>Poaceae</taxon>
        <taxon>BOP clade</taxon>
        <taxon>Pooideae</taxon>
        <taxon>Triticodae</taxon>
        <taxon>Triticeae</taxon>
        <taxon>Triticinae</taxon>
        <taxon>Triticum</taxon>
    </lineage>
</organism>
<comment type="subcellular location">
    <subcellularLocation>
        <location evidence="1">Nucleus</location>
    </subcellularLocation>
</comment>
<dbReference type="PRINTS" id="PR00929">
    <property type="entry name" value="ATHOOK"/>
</dbReference>
<evidence type="ECO:0000256" key="2">
    <source>
        <dbReference type="ARBA" id="ARBA00022737"/>
    </source>
</evidence>
<proteinExistence type="predicted"/>
<dbReference type="InterPro" id="IPR000637">
    <property type="entry name" value="HMGI/Y_DNA-bd_CS"/>
</dbReference>
<feature type="region of interest" description="Disordered" evidence="5">
    <location>
        <begin position="67"/>
        <end position="480"/>
    </location>
</feature>
<evidence type="ECO:0000256" key="3">
    <source>
        <dbReference type="ARBA" id="ARBA00023125"/>
    </source>
</evidence>
<dbReference type="GO" id="GO:0006355">
    <property type="term" value="P:regulation of DNA-templated transcription"/>
    <property type="evidence" value="ECO:0007669"/>
    <property type="project" value="InterPro"/>
</dbReference>
<evidence type="ECO:0008006" key="8">
    <source>
        <dbReference type="Google" id="ProtNLM"/>
    </source>
</evidence>
<feature type="compositionally biased region" description="Basic residues" evidence="5">
    <location>
        <begin position="196"/>
        <end position="216"/>
    </location>
</feature>
<dbReference type="GO" id="GO:0003690">
    <property type="term" value="F:double-stranded DNA binding"/>
    <property type="evidence" value="ECO:0000318"/>
    <property type="project" value="GO_Central"/>
</dbReference>
<reference evidence="6" key="1">
    <citation type="submission" date="2018-08" db="EMBL/GenBank/DDBJ databases">
        <authorList>
            <person name="Rossello M."/>
        </authorList>
    </citation>
    <scope>NUCLEOTIDE SEQUENCE [LARGE SCALE GENOMIC DNA]</scope>
    <source>
        <strain evidence="6">cv. Chinese Spring</strain>
    </source>
</reference>
<keyword evidence="2" id="KW-0677">Repeat</keyword>
<dbReference type="InterPro" id="IPR000116">
    <property type="entry name" value="HMGA"/>
</dbReference>
<dbReference type="Gramene" id="TraesCS1D02G454600.1">
    <property type="protein sequence ID" value="TraesCS1D02G454600.1"/>
    <property type="gene ID" value="TraesCS1D02G454600"/>
</dbReference>
<dbReference type="GO" id="GO:0005634">
    <property type="term" value="C:nucleus"/>
    <property type="evidence" value="ECO:0000318"/>
    <property type="project" value="GO_Central"/>
</dbReference>
<keyword evidence="3" id="KW-0238">DNA-binding</keyword>
<dbReference type="PANTHER" id="PTHR11467:SF98">
    <property type="entry name" value="H15 DOMAIN-CONTAINING PROTEIN"/>
    <property type="match status" value="1"/>
</dbReference>
<keyword evidence="7" id="KW-1185">Reference proteome</keyword>
<dbReference type="GO" id="GO:0005730">
    <property type="term" value="C:nucleolus"/>
    <property type="evidence" value="ECO:0000318"/>
    <property type="project" value="GO_Central"/>
</dbReference>
<accession>A0A3B6A2U4</accession>
<dbReference type="SMR" id="A0A3B6A2U4"/>
<dbReference type="PANTHER" id="PTHR11467">
    <property type="entry name" value="HISTONE H1"/>
    <property type="match status" value="1"/>
</dbReference>
<evidence type="ECO:0000256" key="1">
    <source>
        <dbReference type="ARBA" id="ARBA00004123"/>
    </source>
</evidence>
<dbReference type="PROSITE" id="PS00354">
    <property type="entry name" value="HMGI_Y"/>
    <property type="match status" value="2"/>
</dbReference>
<feature type="compositionally biased region" description="Basic residues" evidence="5">
    <location>
        <begin position="419"/>
        <end position="428"/>
    </location>
</feature>
<dbReference type="Proteomes" id="UP000019116">
    <property type="component" value="Chromosome 1D"/>
</dbReference>
<feature type="compositionally biased region" description="Low complexity" evidence="5">
    <location>
        <begin position="80"/>
        <end position="89"/>
    </location>
</feature>
<feature type="compositionally biased region" description="Basic residues" evidence="5">
    <location>
        <begin position="227"/>
        <end position="238"/>
    </location>
</feature>
<name>A0A3B6A2U4_WHEAT</name>
<evidence type="ECO:0000313" key="7">
    <source>
        <dbReference type="Proteomes" id="UP000019116"/>
    </source>
</evidence>
<dbReference type="OrthoDB" id="1110759at2759"/>
<dbReference type="Pfam" id="PF02178">
    <property type="entry name" value="AT_hook"/>
    <property type="match status" value="7"/>
</dbReference>
<reference evidence="6" key="2">
    <citation type="submission" date="2018-10" db="UniProtKB">
        <authorList>
            <consortium name="EnsemblPlants"/>
        </authorList>
    </citation>
    <scope>IDENTIFICATION</scope>
</reference>
<dbReference type="PRINTS" id="PR00930">
    <property type="entry name" value="HIGHMOBLTYIY"/>
</dbReference>
<protein>
    <recommendedName>
        <fullName evidence="8">H15 domain-containing protein</fullName>
    </recommendedName>
</protein>
<feature type="compositionally biased region" description="Polar residues" evidence="5">
    <location>
        <begin position="345"/>
        <end position="355"/>
    </location>
</feature>
<keyword evidence="4" id="KW-0539">Nucleus</keyword>
<feature type="compositionally biased region" description="Low complexity" evidence="5">
    <location>
        <begin position="106"/>
        <end position="117"/>
    </location>
</feature>
<feature type="compositionally biased region" description="Acidic residues" evidence="5">
    <location>
        <begin position="325"/>
        <end position="341"/>
    </location>
</feature>
<evidence type="ECO:0000256" key="4">
    <source>
        <dbReference type="ARBA" id="ARBA00023242"/>
    </source>
</evidence>
<dbReference type="AlphaFoldDB" id="A0A3B6A2U4"/>
<dbReference type="GO" id="GO:0045910">
    <property type="term" value="P:negative regulation of DNA recombination"/>
    <property type="evidence" value="ECO:0000318"/>
    <property type="project" value="GO_Central"/>
</dbReference>
<evidence type="ECO:0000256" key="5">
    <source>
        <dbReference type="SAM" id="MobiDB-lite"/>
    </source>
</evidence>
<sequence>MIKQALTELGGTSGRIAIAAFILGRFKEGLPAAHDKLLKVHLRRLVSQGVVRGYGSEARACYVFPASNTKSRGRPRKSSSRLLLTASPTLPLPLPAPPTNEDDQNLDLSLDTSSGGLRSRRGRPLFPALPAPKNLSDLSLVPQSGGSQISSDDDDDYSTSSDDDDDEDDEEDDYSSGDDNDDEYTPARAYALIVHGAKRGRPRKRKRKRGPGRPRKLLLSANSSVTKKGRGRPRKKQKLGSSLAAFQNGTPGGGFSTPKRGRGRPRKDAQGLSTRVKRGRGRPRKDAQGLSTGVKKGRGRPRKESEGMSTGVKSGRGRPRKEPEDGVPEADSSETESDAESDSSLTGSDTESGSPDVSRWLKEGFGNPTTIATPPAAVRPASRGLNIGSLRPTIERPPAAASSPGTLVYSAASTGMKKPLGRPRKKGSSKAPAEAGGGASTGIKKPRGRPRKERPPQAMSAEAGDAAAPAPETGNATLAF</sequence>